<dbReference type="EMBL" id="CP004152">
    <property type="protein sequence ID" value="AHH03937.1"/>
    <property type="molecule type" value="Genomic_DNA"/>
</dbReference>
<reference evidence="1" key="1">
    <citation type="submission" date="2013-02" db="EMBL/GenBank/DDBJ databases">
        <title>Comparative genomics of Borrelia species.</title>
        <authorList>
            <person name="Schwan T.G."/>
            <person name="Raffel S.J."/>
            <person name="Porcella S.F."/>
        </authorList>
    </citation>
    <scope>NUCLEOTIDE SEQUENCE</scope>
    <source>
        <strain evidence="1">YOR</strain>
        <plasmid evidence="1">unnamed</plasmid>
    </source>
</reference>
<sequence length="30" mass="3633">MIIAKARGIFEREFFCCINCHTHFNKLNYL</sequence>
<proteinExistence type="predicted"/>
<dbReference type="AlphaFoldDB" id="W5SAF1"/>
<gene>
    <name evidence="1" type="ORF">BHY_0986</name>
</gene>
<geneLocation type="plasmid" evidence="1">
    <name>unnamed</name>
</geneLocation>
<accession>W5SAF1</accession>
<name>W5SAF1_9SPIR</name>
<evidence type="ECO:0000313" key="1">
    <source>
        <dbReference type="EMBL" id="AHH03937.1"/>
    </source>
</evidence>
<dbReference type="HOGENOM" id="CLU_3402394_0_0_12"/>
<keyword evidence="1" id="KW-0614">Plasmid</keyword>
<organism evidence="1">
    <name type="scientific">Borrelia nietonii YOR</name>
    <dbReference type="NCBI Taxonomy" id="1293576"/>
    <lineage>
        <taxon>Bacteria</taxon>
        <taxon>Pseudomonadati</taxon>
        <taxon>Spirochaetota</taxon>
        <taxon>Spirochaetia</taxon>
        <taxon>Spirochaetales</taxon>
        <taxon>Borreliaceae</taxon>
        <taxon>Borrelia</taxon>
        <taxon>Borrelia nietonii</taxon>
    </lineage>
</organism>
<protein>
    <submittedName>
        <fullName evidence="1">Uncharacterized protein</fullName>
    </submittedName>
</protein>